<organism evidence="5 6">
    <name type="scientific">Actinacidiphila oryziradicis</name>
    <dbReference type="NCBI Taxonomy" id="2571141"/>
    <lineage>
        <taxon>Bacteria</taxon>
        <taxon>Bacillati</taxon>
        <taxon>Actinomycetota</taxon>
        <taxon>Actinomycetes</taxon>
        <taxon>Kitasatosporales</taxon>
        <taxon>Streptomycetaceae</taxon>
        <taxon>Actinacidiphila</taxon>
    </lineage>
</organism>
<name>A0A4U0SL77_9ACTN</name>
<evidence type="ECO:0000256" key="3">
    <source>
        <dbReference type="ARBA" id="ARBA00023163"/>
    </source>
</evidence>
<accession>A0A4U0SL77</accession>
<dbReference type="PANTHER" id="PTHR30146:SF153">
    <property type="entry name" value="LACTOSE OPERON REPRESSOR"/>
    <property type="match status" value="1"/>
</dbReference>
<protein>
    <submittedName>
        <fullName evidence="5">LacI family DNA-binding transcriptional regulator</fullName>
    </submittedName>
</protein>
<gene>
    <name evidence="5" type="ORF">FCI23_25215</name>
</gene>
<dbReference type="Gene3D" id="3.40.50.2300">
    <property type="match status" value="2"/>
</dbReference>
<evidence type="ECO:0000313" key="6">
    <source>
        <dbReference type="Proteomes" id="UP000305778"/>
    </source>
</evidence>
<keyword evidence="6" id="KW-1185">Reference proteome</keyword>
<keyword evidence="3" id="KW-0804">Transcription</keyword>
<dbReference type="PANTHER" id="PTHR30146">
    <property type="entry name" value="LACI-RELATED TRANSCRIPTIONAL REPRESSOR"/>
    <property type="match status" value="1"/>
</dbReference>
<dbReference type="SUPFAM" id="SSF47413">
    <property type="entry name" value="lambda repressor-like DNA-binding domains"/>
    <property type="match status" value="1"/>
</dbReference>
<comment type="caution">
    <text evidence="5">The sequence shown here is derived from an EMBL/GenBank/DDBJ whole genome shotgun (WGS) entry which is preliminary data.</text>
</comment>
<feature type="domain" description="HTH lacI-type" evidence="4">
    <location>
        <begin position="8"/>
        <end position="62"/>
    </location>
</feature>
<dbReference type="Pfam" id="PF00356">
    <property type="entry name" value="LacI"/>
    <property type="match status" value="1"/>
</dbReference>
<dbReference type="RefSeq" id="WP_136726219.1">
    <property type="nucleotide sequence ID" value="NZ_SUMC01000026.1"/>
</dbReference>
<dbReference type="OrthoDB" id="3227375at2"/>
<keyword evidence="1" id="KW-0805">Transcription regulation</keyword>
<dbReference type="GO" id="GO:0003700">
    <property type="term" value="F:DNA-binding transcription factor activity"/>
    <property type="evidence" value="ECO:0007669"/>
    <property type="project" value="TreeGrafter"/>
</dbReference>
<dbReference type="Gene3D" id="1.10.260.40">
    <property type="entry name" value="lambda repressor-like DNA-binding domains"/>
    <property type="match status" value="1"/>
</dbReference>
<dbReference type="CDD" id="cd01392">
    <property type="entry name" value="HTH_LacI"/>
    <property type="match status" value="1"/>
</dbReference>
<dbReference type="GO" id="GO:0000976">
    <property type="term" value="F:transcription cis-regulatory region binding"/>
    <property type="evidence" value="ECO:0007669"/>
    <property type="project" value="TreeGrafter"/>
</dbReference>
<reference evidence="5 6" key="1">
    <citation type="submission" date="2019-04" db="EMBL/GenBank/DDBJ databases">
        <title>Streptomyces oryziradicis sp. nov., a novel actinomycete isolated from rhizosphere soil of rice (Oryza sativa L.).</title>
        <authorList>
            <person name="Li C."/>
        </authorList>
    </citation>
    <scope>NUCLEOTIDE SEQUENCE [LARGE SCALE GENOMIC DNA]</scope>
    <source>
        <strain evidence="5 6">NEAU-C40</strain>
    </source>
</reference>
<evidence type="ECO:0000259" key="4">
    <source>
        <dbReference type="PROSITE" id="PS50932"/>
    </source>
</evidence>
<dbReference type="InterPro" id="IPR028082">
    <property type="entry name" value="Peripla_BP_I"/>
</dbReference>
<dbReference type="SMART" id="SM00354">
    <property type="entry name" value="HTH_LACI"/>
    <property type="match status" value="1"/>
</dbReference>
<dbReference type="AlphaFoldDB" id="A0A4U0SL77"/>
<dbReference type="InterPro" id="IPR010982">
    <property type="entry name" value="Lambda_DNA-bd_dom_sf"/>
</dbReference>
<evidence type="ECO:0000256" key="1">
    <source>
        <dbReference type="ARBA" id="ARBA00023015"/>
    </source>
</evidence>
<dbReference type="PROSITE" id="PS50932">
    <property type="entry name" value="HTH_LACI_2"/>
    <property type="match status" value="1"/>
</dbReference>
<evidence type="ECO:0000313" key="5">
    <source>
        <dbReference type="EMBL" id="TKA08891.1"/>
    </source>
</evidence>
<proteinExistence type="predicted"/>
<sequence>MEQKANGPTLAQVAFEAGVSVPTVSKVLNGREDVAAQTRQHVDRVLQRMGYRHRRPTLSSKKRQSLTVDLVVHSLESTWTSAVLAGAEAAAQEADLHLNVNAMLGRARHTRTARGWLDRIALRGTAGVITNLAHVSGSELAWFEQHAIPYVMIDPSTVPPPETYWVTATNWEGGRDAVQHLLDLGHRRIAVIAGRQHRHCSQLRLEGYRSAMRAAHVRIGSGFIKYGGFDLDSAAARMDELLDLPKPPTAVFVCSDMMALGALRTIQARGLDVPGVISVVGFDDLPESRWSSPQLTTVRQPLAEMGATAVRTLVRIMNGDRPDSRRTELSTRLILRSSTAAGR</sequence>
<dbReference type="SUPFAM" id="SSF53822">
    <property type="entry name" value="Periplasmic binding protein-like I"/>
    <property type="match status" value="1"/>
</dbReference>
<dbReference type="InterPro" id="IPR000843">
    <property type="entry name" value="HTH_LacI"/>
</dbReference>
<keyword evidence="2 5" id="KW-0238">DNA-binding</keyword>
<dbReference type="InterPro" id="IPR046335">
    <property type="entry name" value="LacI/GalR-like_sensor"/>
</dbReference>
<evidence type="ECO:0000256" key="2">
    <source>
        <dbReference type="ARBA" id="ARBA00023125"/>
    </source>
</evidence>
<dbReference type="Proteomes" id="UP000305778">
    <property type="component" value="Unassembled WGS sequence"/>
</dbReference>
<dbReference type="Pfam" id="PF13377">
    <property type="entry name" value="Peripla_BP_3"/>
    <property type="match status" value="1"/>
</dbReference>
<dbReference type="EMBL" id="SUMC01000026">
    <property type="protein sequence ID" value="TKA08891.1"/>
    <property type="molecule type" value="Genomic_DNA"/>
</dbReference>